<evidence type="ECO:0000313" key="1">
    <source>
        <dbReference type="EMBL" id="EYC33173.1"/>
    </source>
</evidence>
<protein>
    <submittedName>
        <fullName evidence="1">Uncharacterized protein</fullName>
    </submittedName>
</protein>
<name>A0A016W2G3_9BILA</name>
<dbReference type="EMBL" id="JARK01001338">
    <property type="protein sequence ID" value="EYC33173.1"/>
    <property type="molecule type" value="Genomic_DNA"/>
</dbReference>
<dbReference type="Proteomes" id="UP000024635">
    <property type="component" value="Unassembled WGS sequence"/>
</dbReference>
<dbReference type="AlphaFoldDB" id="A0A016W2G3"/>
<evidence type="ECO:0000313" key="2">
    <source>
        <dbReference type="Proteomes" id="UP000024635"/>
    </source>
</evidence>
<sequence length="91" mass="11120">MLCIYIWQYGVRASIVEIEAAYFTETYNFHVWRIRVIVFFTRLHIKIVRHTDFIQKRRLSFITTIVFTVKTYSIDCKHLFLVMMPTIREKL</sequence>
<comment type="caution">
    <text evidence="1">The sequence shown here is derived from an EMBL/GenBank/DDBJ whole genome shotgun (WGS) entry which is preliminary data.</text>
</comment>
<keyword evidence="2" id="KW-1185">Reference proteome</keyword>
<accession>A0A016W2G3</accession>
<reference evidence="2" key="1">
    <citation type="journal article" date="2015" name="Nat. Genet.">
        <title>The genome and transcriptome of the zoonotic hookworm Ancylostoma ceylanicum identify infection-specific gene families.</title>
        <authorList>
            <person name="Schwarz E.M."/>
            <person name="Hu Y."/>
            <person name="Antoshechkin I."/>
            <person name="Miller M.M."/>
            <person name="Sternberg P.W."/>
            <person name="Aroian R.V."/>
        </authorList>
    </citation>
    <scope>NUCLEOTIDE SEQUENCE</scope>
    <source>
        <strain evidence="2">HY135</strain>
    </source>
</reference>
<gene>
    <name evidence="1" type="primary">Acey_s0002.g642</name>
    <name evidence="1" type="ORF">Y032_0002g642</name>
</gene>
<proteinExistence type="predicted"/>
<organism evidence="1 2">
    <name type="scientific">Ancylostoma ceylanicum</name>
    <dbReference type="NCBI Taxonomy" id="53326"/>
    <lineage>
        <taxon>Eukaryota</taxon>
        <taxon>Metazoa</taxon>
        <taxon>Ecdysozoa</taxon>
        <taxon>Nematoda</taxon>
        <taxon>Chromadorea</taxon>
        <taxon>Rhabditida</taxon>
        <taxon>Rhabditina</taxon>
        <taxon>Rhabditomorpha</taxon>
        <taxon>Strongyloidea</taxon>
        <taxon>Ancylostomatidae</taxon>
        <taxon>Ancylostomatinae</taxon>
        <taxon>Ancylostoma</taxon>
    </lineage>
</organism>